<sequence length="73" mass="7915">LLAVTEAEGGIHVCQDRFLETGPTADKDSEPIHLSGFTADGSKVTIEHRAILDTREKSFAVDTSKPFELDAKT</sequence>
<keyword evidence="2" id="KW-1185">Reference proteome</keyword>
<accession>A0ACB7ZZR2</accession>
<feature type="non-terminal residue" evidence="1">
    <location>
        <position position="1"/>
    </location>
</feature>
<evidence type="ECO:0000313" key="2">
    <source>
        <dbReference type="Proteomes" id="UP000790377"/>
    </source>
</evidence>
<protein>
    <submittedName>
        <fullName evidence="1">Uncharacterized protein</fullName>
    </submittedName>
</protein>
<evidence type="ECO:0000313" key="1">
    <source>
        <dbReference type="EMBL" id="KAH7906389.1"/>
    </source>
</evidence>
<dbReference type="Proteomes" id="UP000790377">
    <property type="component" value="Unassembled WGS sequence"/>
</dbReference>
<dbReference type="EMBL" id="MU268026">
    <property type="protein sequence ID" value="KAH7906389.1"/>
    <property type="molecule type" value="Genomic_DNA"/>
</dbReference>
<comment type="caution">
    <text evidence="1">The sequence shown here is derived from an EMBL/GenBank/DDBJ whole genome shotgun (WGS) entry which is preliminary data.</text>
</comment>
<feature type="non-terminal residue" evidence="1">
    <location>
        <position position="73"/>
    </location>
</feature>
<organism evidence="1 2">
    <name type="scientific">Hygrophoropsis aurantiaca</name>
    <dbReference type="NCBI Taxonomy" id="72124"/>
    <lineage>
        <taxon>Eukaryota</taxon>
        <taxon>Fungi</taxon>
        <taxon>Dikarya</taxon>
        <taxon>Basidiomycota</taxon>
        <taxon>Agaricomycotina</taxon>
        <taxon>Agaricomycetes</taxon>
        <taxon>Agaricomycetidae</taxon>
        <taxon>Boletales</taxon>
        <taxon>Coniophorineae</taxon>
        <taxon>Hygrophoropsidaceae</taxon>
        <taxon>Hygrophoropsis</taxon>
    </lineage>
</organism>
<name>A0ACB7ZZR2_9AGAM</name>
<gene>
    <name evidence="1" type="ORF">BJ138DRAFT_980977</name>
</gene>
<proteinExistence type="predicted"/>
<reference evidence="1" key="1">
    <citation type="journal article" date="2021" name="New Phytol.">
        <title>Evolutionary innovations through gain and loss of genes in the ectomycorrhizal Boletales.</title>
        <authorList>
            <person name="Wu G."/>
            <person name="Miyauchi S."/>
            <person name="Morin E."/>
            <person name="Kuo A."/>
            <person name="Drula E."/>
            <person name="Varga T."/>
            <person name="Kohler A."/>
            <person name="Feng B."/>
            <person name="Cao Y."/>
            <person name="Lipzen A."/>
            <person name="Daum C."/>
            <person name="Hundley H."/>
            <person name="Pangilinan J."/>
            <person name="Johnson J."/>
            <person name="Barry K."/>
            <person name="LaButti K."/>
            <person name="Ng V."/>
            <person name="Ahrendt S."/>
            <person name="Min B."/>
            <person name="Choi I.G."/>
            <person name="Park H."/>
            <person name="Plett J.M."/>
            <person name="Magnuson J."/>
            <person name="Spatafora J.W."/>
            <person name="Nagy L.G."/>
            <person name="Henrissat B."/>
            <person name="Grigoriev I.V."/>
            <person name="Yang Z.L."/>
            <person name="Xu J."/>
            <person name="Martin F.M."/>
        </authorList>
    </citation>
    <scope>NUCLEOTIDE SEQUENCE</scope>
    <source>
        <strain evidence="1">ATCC 28755</strain>
    </source>
</reference>